<organism evidence="1 2">
    <name type="scientific">Staphylococcus phage 96</name>
    <dbReference type="NCBI Taxonomy" id="2936815"/>
    <lineage>
        <taxon>Viruses</taxon>
        <taxon>Duplodnaviria</taxon>
        <taxon>Heunggongvirae</taxon>
        <taxon>Uroviricota</taxon>
        <taxon>Caudoviricetes</taxon>
        <taxon>Azeredovirinae</taxon>
        <taxon>Phietavirus</taxon>
        <taxon>Phietavirus pv96</taxon>
    </lineage>
</organism>
<dbReference type="GeneID" id="5133291"/>
<dbReference type="Proteomes" id="UP000000977">
    <property type="component" value="Segment"/>
</dbReference>
<accession>Q4ZBY0</accession>
<dbReference type="RefSeq" id="YP_240246.1">
    <property type="nucleotide sequence ID" value="NC_007057.1"/>
</dbReference>
<evidence type="ECO:0000313" key="2">
    <source>
        <dbReference type="Proteomes" id="UP000000977"/>
    </source>
</evidence>
<keyword evidence="2" id="KW-1185">Reference proteome</keyword>
<name>Q4ZBY0_9CAUD</name>
<dbReference type="EMBL" id="AY954960">
    <property type="protein sequence ID" value="AAX91490.1"/>
    <property type="molecule type" value="Genomic_DNA"/>
</dbReference>
<evidence type="ECO:0000313" key="1">
    <source>
        <dbReference type="EMBL" id="AAX91490.1"/>
    </source>
</evidence>
<dbReference type="KEGG" id="vg:5133291"/>
<reference evidence="1 2" key="1">
    <citation type="journal article" date="2005" name="Proc. Natl. Acad. Sci. U.S.A.">
        <title>The complete genomes and proteomes of 27 Staphylococcus aureus bacteriophages.</title>
        <authorList>
            <person name="Kwan T."/>
            <person name="Liu J."/>
            <person name="Dubow M."/>
            <person name="Gros P."/>
            <person name="Pelletier J."/>
        </authorList>
    </citation>
    <scope>NUCLEOTIDE SEQUENCE</scope>
</reference>
<proteinExistence type="predicted"/>
<sequence>MKFLLTQHKHQGNFLCRLKQPNYHTLKVSVIVLILKVITTLKNGRYLIDCLQTKVIRGVK</sequence>
<protein>
    <submittedName>
        <fullName evidence="1">ORF102</fullName>
    </submittedName>
</protein>